<dbReference type="PROSITE" id="PS51257">
    <property type="entry name" value="PROKAR_LIPOPROTEIN"/>
    <property type="match status" value="1"/>
</dbReference>
<organism evidence="1">
    <name type="scientific">marine sediment metagenome</name>
    <dbReference type="NCBI Taxonomy" id="412755"/>
    <lineage>
        <taxon>unclassified sequences</taxon>
        <taxon>metagenomes</taxon>
        <taxon>ecological metagenomes</taxon>
    </lineage>
</organism>
<evidence type="ECO:0000313" key="1">
    <source>
        <dbReference type="EMBL" id="GAG11497.1"/>
    </source>
</evidence>
<feature type="non-terminal residue" evidence="1">
    <location>
        <position position="65"/>
    </location>
</feature>
<proteinExistence type="predicted"/>
<comment type="caution">
    <text evidence="1">The sequence shown here is derived from an EMBL/GenBank/DDBJ whole genome shotgun (WGS) entry which is preliminary data.</text>
</comment>
<accession>X0VJY6</accession>
<gene>
    <name evidence="1" type="ORF">S01H1_44958</name>
</gene>
<dbReference type="EMBL" id="BARS01028700">
    <property type="protein sequence ID" value="GAG11497.1"/>
    <property type="molecule type" value="Genomic_DNA"/>
</dbReference>
<name>X0VJY6_9ZZZZ</name>
<protein>
    <submittedName>
        <fullName evidence="1">Uncharacterized protein</fullName>
    </submittedName>
</protein>
<reference evidence="1" key="1">
    <citation type="journal article" date="2014" name="Front. Microbiol.">
        <title>High frequency of phylogenetically diverse reductive dehalogenase-homologous genes in deep subseafloor sedimentary metagenomes.</title>
        <authorList>
            <person name="Kawai M."/>
            <person name="Futagami T."/>
            <person name="Toyoda A."/>
            <person name="Takaki Y."/>
            <person name="Nishi S."/>
            <person name="Hori S."/>
            <person name="Arai W."/>
            <person name="Tsubouchi T."/>
            <person name="Morono Y."/>
            <person name="Uchiyama I."/>
            <person name="Ito T."/>
            <person name="Fujiyama A."/>
            <person name="Inagaki F."/>
            <person name="Takami H."/>
        </authorList>
    </citation>
    <scope>NUCLEOTIDE SEQUENCE</scope>
    <source>
        <strain evidence="1">Expedition CK06-06</strain>
    </source>
</reference>
<dbReference type="AlphaFoldDB" id="X0VJY6"/>
<sequence length="65" mass="6921">MNSKIISVMVLIMIFNLMVSCSGKRAVTGKVTKASESSIAPFTKVTLDNGLDVIVKEVHTAPIVS</sequence>